<dbReference type="Pfam" id="PF08279">
    <property type="entry name" value="HTH_11"/>
    <property type="match status" value="1"/>
</dbReference>
<dbReference type="eggNOG" id="COG3711">
    <property type="taxonomic scope" value="Bacteria"/>
</dbReference>
<dbReference type="EMBL" id="AENN01000006">
    <property type="protein sequence ID" value="EFR31777.1"/>
    <property type="molecule type" value="Genomic_DNA"/>
</dbReference>
<protein>
    <submittedName>
        <fullName evidence="2">HTH domain protein</fullName>
    </submittedName>
</protein>
<dbReference type="Proteomes" id="UP000005990">
    <property type="component" value="Unassembled WGS sequence"/>
</dbReference>
<dbReference type="AlphaFoldDB" id="E4KN51"/>
<gene>
    <name evidence="2" type="ORF">HMPREF9257_0028</name>
</gene>
<reference evidence="2 3" key="1">
    <citation type="submission" date="2010-10" db="EMBL/GenBank/DDBJ databases">
        <authorList>
            <person name="Durkin A.S."/>
            <person name="Madupu R."/>
            <person name="Torralba M."/>
            <person name="Gillis M."/>
            <person name="Methe B."/>
            <person name="Sutton G."/>
            <person name="Nelson K.E."/>
        </authorList>
    </citation>
    <scope>NUCLEOTIDE SEQUENCE [LARGE SCALE GENOMIC DNA]</scope>
    <source>
        <strain evidence="2 3">ACS-139-V-Col8</strain>
    </source>
</reference>
<dbReference type="STRING" id="908337.HMPREF9257_0028"/>
<keyword evidence="3" id="KW-1185">Reference proteome</keyword>
<feature type="domain" description="Helix-turn-helix type 11" evidence="1">
    <location>
        <begin position="6"/>
        <end position="47"/>
    </location>
</feature>
<evidence type="ECO:0000259" key="1">
    <source>
        <dbReference type="Pfam" id="PF08279"/>
    </source>
</evidence>
<organism evidence="2 3">
    <name type="scientific">Eremococcus coleocola ACS-139-V-Col8</name>
    <dbReference type="NCBI Taxonomy" id="908337"/>
    <lineage>
        <taxon>Bacteria</taxon>
        <taxon>Bacillati</taxon>
        <taxon>Bacillota</taxon>
        <taxon>Bacilli</taxon>
        <taxon>Lactobacillales</taxon>
        <taxon>Aerococcaceae</taxon>
        <taxon>Eremococcus</taxon>
    </lineage>
</organism>
<evidence type="ECO:0000313" key="3">
    <source>
        <dbReference type="Proteomes" id="UP000005990"/>
    </source>
</evidence>
<name>E4KN51_9LACT</name>
<sequence>MGMINRWYDILKLLVSHHQVSIKTFKKQLSLSNQTIQKTIIQLNRELQGIALIEEVEDKYQISIVDFDSFNKIMQGSLKKQTDFNSSS</sequence>
<evidence type="ECO:0000313" key="2">
    <source>
        <dbReference type="EMBL" id="EFR31777.1"/>
    </source>
</evidence>
<comment type="caution">
    <text evidence="2">The sequence shown here is derived from an EMBL/GenBank/DDBJ whole genome shotgun (WGS) entry which is preliminary data.</text>
</comment>
<accession>E4KN51</accession>
<proteinExistence type="predicted"/>
<dbReference type="InterPro" id="IPR013196">
    <property type="entry name" value="HTH_11"/>
</dbReference>